<evidence type="ECO:0000313" key="1">
    <source>
        <dbReference type="EMBL" id="TBU58992.1"/>
    </source>
</evidence>
<gene>
    <name evidence="1" type="ORF">BD310DRAFT_925876</name>
</gene>
<name>A0A4Q9PWD8_9APHY</name>
<accession>A0A4Q9PWD8</accession>
<sequence>MIQLSLSTYADGTRGHGCQGTTSLTTGKLSWIGSSFHHFSVLFCSRVLTATTAPMSTDASAAGLSIARSLSCRLGCRSRLVRKGWLKSFALGRWRNNYGLSFVARLLTRNDVSAWLGSYGRASLTILRGVSYGPSSPPVELDKFASRLI</sequence>
<dbReference type="AlphaFoldDB" id="A0A4Q9PWD8"/>
<proteinExistence type="predicted"/>
<organism evidence="1 2">
    <name type="scientific">Dichomitus squalens</name>
    <dbReference type="NCBI Taxonomy" id="114155"/>
    <lineage>
        <taxon>Eukaryota</taxon>
        <taxon>Fungi</taxon>
        <taxon>Dikarya</taxon>
        <taxon>Basidiomycota</taxon>
        <taxon>Agaricomycotina</taxon>
        <taxon>Agaricomycetes</taxon>
        <taxon>Polyporales</taxon>
        <taxon>Polyporaceae</taxon>
        <taxon>Dichomitus</taxon>
    </lineage>
</organism>
<dbReference type="EMBL" id="ML145118">
    <property type="protein sequence ID" value="TBU58992.1"/>
    <property type="molecule type" value="Genomic_DNA"/>
</dbReference>
<dbReference type="Proteomes" id="UP000292082">
    <property type="component" value="Unassembled WGS sequence"/>
</dbReference>
<reference evidence="1 2" key="1">
    <citation type="submission" date="2019-01" db="EMBL/GenBank/DDBJ databases">
        <title>Draft genome sequences of three monokaryotic isolates of the white-rot basidiomycete fungus Dichomitus squalens.</title>
        <authorList>
            <consortium name="DOE Joint Genome Institute"/>
            <person name="Lopez S.C."/>
            <person name="Andreopoulos B."/>
            <person name="Pangilinan J."/>
            <person name="Lipzen A."/>
            <person name="Riley R."/>
            <person name="Ahrendt S."/>
            <person name="Ng V."/>
            <person name="Barry K."/>
            <person name="Daum C."/>
            <person name="Grigoriev I.V."/>
            <person name="Hilden K.S."/>
            <person name="Makela M.R."/>
            <person name="de Vries R.P."/>
        </authorList>
    </citation>
    <scope>NUCLEOTIDE SEQUENCE [LARGE SCALE GENOMIC DNA]</scope>
    <source>
        <strain evidence="1 2">CBS 464.89</strain>
    </source>
</reference>
<keyword evidence="2" id="KW-1185">Reference proteome</keyword>
<protein>
    <submittedName>
        <fullName evidence="1">Uncharacterized protein</fullName>
    </submittedName>
</protein>
<evidence type="ECO:0000313" key="2">
    <source>
        <dbReference type="Proteomes" id="UP000292082"/>
    </source>
</evidence>